<evidence type="ECO:0000313" key="3">
    <source>
        <dbReference type="Proteomes" id="UP000242616"/>
    </source>
</evidence>
<dbReference type="RefSeq" id="WP_077197681.1">
    <property type="nucleotide sequence ID" value="NZ_LBFC01000001.1"/>
</dbReference>
<evidence type="ECO:0000256" key="1">
    <source>
        <dbReference type="SAM" id="Phobius"/>
    </source>
</evidence>
<organism evidence="2 3">
    <name type="scientific">Thermosipho affectus</name>
    <dbReference type="NCBI Taxonomy" id="660294"/>
    <lineage>
        <taxon>Bacteria</taxon>
        <taxon>Thermotogati</taxon>
        <taxon>Thermotogota</taxon>
        <taxon>Thermotogae</taxon>
        <taxon>Thermotogales</taxon>
        <taxon>Fervidobacteriaceae</taxon>
        <taxon>Thermosipho</taxon>
    </lineage>
</organism>
<keyword evidence="3" id="KW-1185">Reference proteome</keyword>
<proteinExistence type="predicted"/>
<keyword evidence="1" id="KW-0472">Membrane</keyword>
<gene>
    <name evidence="2" type="ORF">XJ44_00165</name>
</gene>
<dbReference type="Proteomes" id="UP000242616">
    <property type="component" value="Unassembled WGS sequence"/>
</dbReference>
<dbReference type="EMBL" id="LBFC01000001">
    <property type="protein sequence ID" value="ONN28118.1"/>
    <property type="molecule type" value="Genomic_DNA"/>
</dbReference>
<comment type="caution">
    <text evidence="2">The sequence shown here is derived from an EMBL/GenBank/DDBJ whole genome shotgun (WGS) entry which is preliminary data.</text>
</comment>
<keyword evidence="1" id="KW-1133">Transmembrane helix</keyword>
<feature type="transmembrane region" description="Helical" evidence="1">
    <location>
        <begin position="7"/>
        <end position="29"/>
    </location>
</feature>
<name>A0ABX3ILB3_9BACT</name>
<sequence length="140" mass="16779">MNIKQKYANLFFGILIIFLTFLLLFNVFVIKLNFLKNFKYNTEILNEKIKLYNRFNINFKKLESIVKNDDREFLNLLENGYISKELDVKEFEKIFYEIVNSKSVPIEILKVDVKTNFPIIFDKDKKIMVSFQMKVGDIIE</sequence>
<keyword evidence="1" id="KW-0812">Transmembrane</keyword>
<accession>A0ABX3ILB3</accession>
<reference evidence="2 3" key="1">
    <citation type="submission" date="2015-06" db="EMBL/GenBank/DDBJ databases">
        <title>Genome sequencing of Thermotogales isolates from hydrothermal vents.</title>
        <authorList>
            <person name="Haverkamp T.H."/>
            <person name="Kublanov I.V."/>
            <person name="Nesbo C.L."/>
        </authorList>
    </citation>
    <scope>NUCLEOTIDE SEQUENCE [LARGE SCALE GENOMIC DNA]</scope>
    <source>
        <strain evidence="3">ik275mar</strain>
    </source>
</reference>
<evidence type="ECO:0000313" key="2">
    <source>
        <dbReference type="EMBL" id="ONN28118.1"/>
    </source>
</evidence>
<protein>
    <submittedName>
        <fullName evidence="2">Uncharacterized protein</fullName>
    </submittedName>
</protein>